<evidence type="ECO:0000256" key="1">
    <source>
        <dbReference type="ARBA" id="ARBA00009437"/>
    </source>
</evidence>
<dbReference type="RefSeq" id="WP_273927439.1">
    <property type="nucleotide sequence ID" value="NZ_JAQSIO010000004.1"/>
</dbReference>
<dbReference type="InterPro" id="IPR058163">
    <property type="entry name" value="LysR-type_TF_proteobact-type"/>
</dbReference>
<dbReference type="Pfam" id="PF00126">
    <property type="entry name" value="HTH_1"/>
    <property type="match status" value="1"/>
</dbReference>
<evidence type="ECO:0000313" key="6">
    <source>
        <dbReference type="EMBL" id="MDD0815755.1"/>
    </source>
</evidence>
<dbReference type="InterPro" id="IPR036388">
    <property type="entry name" value="WH-like_DNA-bd_sf"/>
</dbReference>
<dbReference type="SUPFAM" id="SSF53850">
    <property type="entry name" value="Periplasmic binding protein-like II"/>
    <property type="match status" value="1"/>
</dbReference>
<gene>
    <name evidence="6" type="ORF">PSQ39_14045</name>
</gene>
<sequence length="318" mass="35090">MNPIETLHAFVRVAELHSFTQAAEQLGCPKASVSLAIQQLEGQVGTRLLLRTTRRVQLTPDGALFYERSKDVLADLDELQGLFRQQPEQLSGRLRVDMPVSTARNLVLPRLPEFMRQHPLLKLELSCTDRRVDLVREGFDCVLRVGRLEESGLVARPLGQLAQVNCASPAYLQAQGHPQTLADLAGHQLVHYQSPLGARGGGWEWCDERGQCHTLPMQGALSVNSTEAYQAACLAGLGLIQAPLAGLRPWMDSGQLVEVLPRYRAPPLPVSLLYPHRRQLARRVQVFMDWLAGVLIPYVDGPSDSARSASQSSNSMVP</sequence>
<dbReference type="InterPro" id="IPR005119">
    <property type="entry name" value="LysR_subst-bd"/>
</dbReference>
<accession>A0ABT5MHB4</accession>
<dbReference type="InterPro" id="IPR000847">
    <property type="entry name" value="LysR_HTH_N"/>
</dbReference>
<dbReference type="PROSITE" id="PS50931">
    <property type="entry name" value="HTH_LYSR"/>
    <property type="match status" value="1"/>
</dbReference>
<dbReference type="SUPFAM" id="SSF46785">
    <property type="entry name" value="Winged helix' DNA-binding domain"/>
    <property type="match status" value="1"/>
</dbReference>
<organism evidence="6 7">
    <name type="scientific">Curvibacter microcysteis</name>
    <dbReference type="NCBI Taxonomy" id="3026419"/>
    <lineage>
        <taxon>Bacteria</taxon>
        <taxon>Pseudomonadati</taxon>
        <taxon>Pseudomonadota</taxon>
        <taxon>Betaproteobacteria</taxon>
        <taxon>Burkholderiales</taxon>
        <taxon>Comamonadaceae</taxon>
        <taxon>Curvibacter</taxon>
    </lineage>
</organism>
<evidence type="ECO:0000259" key="5">
    <source>
        <dbReference type="PROSITE" id="PS50931"/>
    </source>
</evidence>
<dbReference type="CDD" id="cd08472">
    <property type="entry name" value="PBP2_CrgA_like_3"/>
    <property type="match status" value="1"/>
</dbReference>
<reference evidence="6 7" key="1">
    <citation type="submission" date="2023-02" db="EMBL/GenBank/DDBJ databases">
        <title>Bacterial whole genome sequence for Curvibacter sp. HBC28.</title>
        <authorList>
            <person name="Le V."/>
            <person name="Ko S.-R."/>
            <person name="Ahn C.-Y."/>
            <person name="Oh H.-M."/>
        </authorList>
    </citation>
    <scope>NUCLEOTIDE SEQUENCE [LARGE SCALE GENOMIC DNA]</scope>
    <source>
        <strain evidence="6 7">HBC28</strain>
    </source>
</reference>
<keyword evidence="7" id="KW-1185">Reference proteome</keyword>
<comment type="caution">
    <text evidence="6">The sequence shown here is derived from an EMBL/GenBank/DDBJ whole genome shotgun (WGS) entry which is preliminary data.</text>
</comment>
<dbReference type="PANTHER" id="PTHR30537:SF72">
    <property type="entry name" value="LYSR FAMILY TRANSCRIPTIONAL REGULATOR"/>
    <property type="match status" value="1"/>
</dbReference>
<dbReference type="EMBL" id="JAQSIO010000004">
    <property type="protein sequence ID" value="MDD0815755.1"/>
    <property type="molecule type" value="Genomic_DNA"/>
</dbReference>
<keyword evidence="4" id="KW-0804">Transcription</keyword>
<evidence type="ECO:0000256" key="2">
    <source>
        <dbReference type="ARBA" id="ARBA00023015"/>
    </source>
</evidence>
<evidence type="ECO:0000256" key="3">
    <source>
        <dbReference type="ARBA" id="ARBA00023125"/>
    </source>
</evidence>
<proteinExistence type="inferred from homology"/>
<dbReference type="Proteomes" id="UP001528672">
    <property type="component" value="Unassembled WGS sequence"/>
</dbReference>
<dbReference type="PANTHER" id="PTHR30537">
    <property type="entry name" value="HTH-TYPE TRANSCRIPTIONAL REGULATOR"/>
    <property type="match status" value="1"/>
</dbReference>
<protein>
    <submittedName>
        <fullName evidence="6">LysR family transcriptional regulator</fullName>
    </submittedName>
</protein>
<name>A0ABT5MHB4_9BURK</name>
<feature type="domain" description="HTH lysR-type" evidence="5">
    <location>
        <begin position="1"/>
        <end position="59"/>
    </location>
</feature>
<dbReference type="Gene3D" id="3.40.190.290">
    <property type="match status" value="1"/>
</dbReference>
<dbReference type="InterPro" id="IPR036390">
    <property type="entry name" value="WH_DNA-bd_sf"/>
</dbReference>
<dbReference type="Gene3D" id="1.10.10.10">
    <property type="entry name" value="Winged helix-like DNA-binding domain superfamily/Winged helix DNA-binding domain"/>
    <property type="match status" value="1"/>
</dbReference>
<keyword evidence="3" id="KW-0238">DNA-binding</keyword>
<comment type="similarity">
    <text evidence="1">Belongs to the LysR transcriptional regulatory family.</text>
</comment>
<evidence type="ECO:0000313" key="7">
    <source>
        <dbReference type="Proteomes" id="UP001528672"/>
    </source>
</evidence>
<dbReference type="Pfam" id="PF03466">
    <property type="entry name" value="LysR_substrate"/>
    <property type="match status" value="1"/>
</dbReference>
<keyword evidence="2" id="KW-0805">Transcription regulation</keyword>
<evidence type="ECO:0000256" key="4">
    <source>
        <dbReference type="ARBA" id="ARBA00023163"/>
    </source>
</evidence>